<feature type="transmembrane region" description="Helical" evidence="2">
    <location>
        <begin position="486"/>
        <end position="507"/>
    </location>
</feature>
<reference evidence="4" key="1">
    <citation type="journal article" date="2023" name="PLoS Negl. Trop. Dis.">
        <title>A genome sequence for Biomphalaria pfeifferi, the major vector snail for the human-infecting parasite Schistosoma mansoni.</title>
        <authorList>
            <person name="Bu L."/>
            <person name="Lu L."/>
            <person name="Laidemitt M.R."/>
            <person name="Zhang S.M."/>
            <person name="Mutuku M."/>
            <person name="Mkoji G."/>
            <person name="Steinauer M."/>
            <person name="Loker E.S."/>
        </authorList>
    </citation>
    <scope>NUCLEOTIDE SEQUENCE</scope>
    <source>
        <strain evidence="4">KasaAsao</strain>
    </source>
</reference>
<evidence type="ECO:0000256" key="2">
    <source>
        <dbReference type="SAM" id="Phobius"/>
    </source>
</evidence>
<evidence type="ECO:0000313" key="4">
    <source>
        <dbReference type="EMBL" id="KAK0046259.1"/>
    </source>
</evidence>
<keyword evidence="3" id="KW-0732">Signal</keyword>
<evidence type="ECO:0000256" key="3">
    <source>
        <dbReference type="SAM" id="SignalP"/>
    </source>
</evidence>
<protein>
    <submittedName>
        <fullName evidence="4">Receptor-type tyrosine-protein phosphatase T-like isoform X2</fullName>
    </submittedName>
</protein>
<feature type="signal peptide" evidence="3">
    <location>
        <begin position="1"/>
        <end position="37"/>
    </location>
</feature>
<dbReference type="SUPFAM" id="SSF49785">
    <property type="entry name" value="Galactose-binding domain-like"/>
    <property type="match status" value="1"/>
</dbReference>
<evidence type="ECO:0000256" key="1">
    <source>
        <dbReference type="ARBA" id="ARBA00022536"/>
    </source>
</evidence>
<keyword evidence="1" id="KW-0245">EGF-like domain</keyword>
<dbReference type="Gene3D" id="2.60.120.260">
    <property type="entry name" value="Galactose-binding domain-like"/>
    <property type="match status" value="1"/>
</dbReference>
<dbReference type="InterPro" id="IPR042635">
    <property type="entry name" value="MEGF10/SREC1/2-like"/>
</dbReference>
<keyword evidence="2" id="KW-0472">Membrane</keyword>
<dbReference type="GO" id="GO:0005044">
    <property type="term" value="F:scavenger receptor activity"/>
    <property type="evidence" value="ECO:0007669"/>
    <property type="project" value="InterPro"/>
</dbReference>
<reference evidence="4" key="2">
    <citation type="submission" date="2023-04" db="EMBL/GenBank/DDBJ databases">
        <authorList>
            <person name="Bu L."/>
            <person name="Lu L."/>
            <person name="Laidemitt M.R."/>
            <person name="Zhang S.M."/>
            <person name="Mutuku M."/>
            <person name="Mkoji G."/>
            <person name="Steinauer M."/>
            <person name="Loker E.S."/>
        </authorList>
    </citation>
    <scope>NUCLEOTIDE SEQUENCE</scope>
    <source>
        <strain evidence="4">KasaAsao</strain>
        <tissue evidence="4">Whole Snail</tissue>
    </source>
</reference>
<dbReference type="Gene3D" id="2.170.300.10">
    <property type="entry name" value="Tie2 ligand-binding domain superfamily"/>
    <property type="match status" value="1"/>
</dbReference>
<keyword evidence="2" id="KW-0812">Transmembrane</keyword>
<gene>
    <name evidence="4" type="ORF">Bpfe_024313</name>
</gene>
<comment type="caution">
    <text evidence="4">The sequence shown here is derived from an EMBL/GenBank/DDBJ whole genome shotgun (WGS) entry which is preliminary data.</text>
</comment>
<evidence type="ECO:0000313" key="5">
    <source>
        <dbReference type="Proteomes" id="UP001233172"/>
    </source>
</evidence>
<dbReference type="EMBL" id="JASAOG010000168">
    <property type="protein sequence ID" value="KAK0046259.1"/>
    <property type="molecule type" value="Genomic_DNA"/>
</dbReference>
<organism evidence="4 5">
    <name type="scientific">Biomphalaria pfeifferi</name>
    <name type="common">Bloodfluke planorb</name>
    <name type="synonym">Freshwater snail</name>
    <dbReference type="NCBI Taxonomy" id="112525"/>
    <lineage>
        <taxon>Eukaryota</taxon>
        <taxon>Metazoa</taxon>
        <taxon>Spiralia</taxon>
        <taxon>Lophotrochozoa</taxon>
        <taxon>Mollusca</taxon>
        <taxon>Gastropoda</taxon>
        <taxon>Heterobranchia</taxon>
        <taxon>Euthyneura</taxon>
        <taxon>Panpulmonata</taxon>
        <taxon>Hygrophila</taxon>
        <taxon>Lymnaeoidea</taxon>
        <taxon>Planorbidae</taxon>
        <taxon>Biomphalaria</taxon>
    </lineage>
</organism>
<dbReference type="AlphaFoldDB" id="A0AAD8B1B5"/>
<dbReference type="Proteomes" id="UP001233172">
    <property type="component" value="Unassembled WGS sequence"/>
</dbReference>
<name>A0AAD8B1B5_BIOPF</name>
<keyword evidence="2" id="KW-1133">Transmembrane helix</keyword>
<dbReference type="InterPro" id="IPR008979">
    <property type="entry name" value="Galactose-bd-like_sf"/>
</dbReference>
<keyword evidence="5" id="KW-1185">Reference proteome</keyword>
<dbReference type="PANTHER" id="PTHR24043">
    <property type="entry name" value="SCAVENGER RECEPTOR CLASS F"/>
    <property type="match status" value="1"/>
</dbReference>
<keyword evidence="4" id="KW-0675">Receptor</keyword>
<dbReference type="PANTHER" id="PTHR24043:SF8">
    <property type="entry name" value="EGF-LIKE DOMAIN-CONTAINING PROTEIN"/>
    <property type="match status" value="1"/>
</dbReference>
<proteinExistence type="predicted"/>
<sequence length="579" mass="64328">MISDAEDVTTSSYQGTMSLYGMLLLKFVLCIIQDLNAEVNCEPNWFGPKLQFQCQCIDGCDSEGNCLKSRKCHSQWMDYACQYQSNILGIGVPKERDIESLYMLLDGDDFTCLTNNQLQSLVIDLSSYSLFLWIRLVVNDAALVDRFTLYFEDTSDVITKRLECWRQQITVVNIKTAYIRCDMNSPVNRIVLKGEGLASLCTIDVSKGRNLALKEKADQTSTNGNKSASNAVDGNIESDVKKGSCTLTNNVTDQTPTWTLTLDGPVVVNVVHIYPPSYPLSEYLYNSILQTFDEYDVLIFNTTIKYATVYTNVNKTPVKKVVIKATSTTPTTVVLSICELLLFGECPPGKWGLDCKKVCNDLCPENCNEIDGSCPTSCIGYFPPKCEQECPPSKWGLNCREDCPAACAYWYCNNINGECTAGCNGYSDPPFCTQACKRGYYGLNCLSYTTTYTAEDPISCDNLAHKDSQPLCLHGTDSFTFSVSNFFIGFWIGVAVVLAIGTVIILIRKTYLKRKLTPKTAQNVYEDLPKENLADVSVVLTNPVYDHSMPNTTDDPGKSKTASYDEIVLEDTGTSQENI</sequence>
<accession>A0AAD8B1B5</accession>
<feature type="chain" id="PRO_5042063017" evidence="3">
    <location>
        <begin position="38"/>
        <end position="579"/>
    </location>
</feature>